<evidence type="ECO:0000259" key="3">
    <source>
        <dbReference type="PROSITE" id="PS50887"/>
    </source>
</evidence>
<dbReference type="eggNOG" id="COG5001">
    <property type="taxonomic scope" value="Bacteria"/>
</dbReference>
<dbReference type="InterPro" id="IPR052155">
    <property type="entry name" value="Biofilm_reg_signaling"/>
</dbReference>
<gene>
    <name evidence="4" type="ORF">CLOHYLEM_03911</name>
</gene>
<protein>
    <submittedName>
        <fullName evidence="4">Diguanylate cyclase (GGDEF) domain protein</fullName>
    </submittedName>
</protein>
<dbReference type="InterPro" id="IPR029787">
    <property type="entry name" value="Nucleotide_cyclase"/>
</dbReference>
<dbReference type="PANTHER" id="PTHR44757">
    <property type="entry name" value="DIGUANYLATE CYCLASE DGCP"/>
    <property type="match status" value="1"/>
</dbReference>
<dbReference type="InterPro" id="IPR013655">
    <property type="entry name" value="PAS_fold_3"/>
</dbReference>
<dbReference type="EMBL" id="ABYI02000001">
    <property type="protein sequence ID" value="EEG75935.1"/>
    <property type="molecule type" value="Genomic_DNA"/>
</dbReference>
<feature type="domain" description="GGDEF" evidence="3">
    <location>
        <begin position="186"/>
        <end position="324"/>
    </location>
</feature>
<accession>C0BVV6</accession>
<dbReference type="Gene3D" id="3.30.450.20">
    <property type="entry name" value="PAS domain"/>
    <property type="match status" value="1"/>
</dbReference>
<dbReference type="PROSITE" id="PS50883">
    <property type="entry name" value="EAL"/>
    <property type="match status" value="1"/>
</dbReference>
<dbReference type="HOGENOM" id="CLU_000445_36_0_9"/>
<dbReference type="CDD" id="cd01949">
    <property type="entry name" value="GGDEF"/>
    <property type="match status" value="2"/>
</dbReference>
<dbReference type="Gene3D" id="3.30.70.270">
    <property type="match status" value="2"/>
</dbReference>
<dbReference type="InterPro" id="IPR001633">
    <property type="entry name" value="EAL_dom"/>
</dbReference>
<proteinExistence type="predicted"/>
<dbReference type="SUPFAM" id="SSF141868">
    <property type="entry name" value="EAL domain-like"/>
    <property type="match status" value="1"/>
</dbReference>
<dbReference type="STRING" id="553973.CLOHYLEM_03911"/>
<dbReference type="Pfam" id="PF00990">
    <property type="entry name" value="GGDEF"/>
    <property type="match status" value="2"/>
</dbReference>
<dbReference type="SUPFAM" id="SSF55073">
    <property type="entry name" value="Nucleotide cyclase"/>
    <property type="match status" value="2"/>
</dbReference>
<dbReference type="InterPro" id="IPR000014">
    <property type="entry name" value="PAS"/>
</dbReference>
<dbReference type="Pfam" id="PF08447">
    <property type="entry name" value="PAS_3"/>
    <property type="match status" value="1"/>
</dbReference>
<dbReference type="CDD" id="cd01948">
    <property type="entry name" value="EAL"/>
    <property type="match status" value="1"/>
</dbReference>
<feature type="domain" description="GGDEF" evidence="3">
    <location>
        <begin position="482"/>
        <end position="614"/>
    </location>
</feature>
<reference evidence="4" key="2">
    <citation type="submission" date="2013-06" db="EMBL/GenBank/DDBJ databases">
        <title>Draft genome sequence of Clostridium hylemonae (DSM 15053).</title>
        <authorList>
            <person name="Sudarsanam P."/>
            <person name="Ley R."/>
            <person name="Guruge J."/>
            <person name="Turnbaugh P.J."/>
            <person name="Mahowald M."/>
            <person name="Liep D."/>
            <person name="Gordon J."/>
        </authorList>
    </citation>
    <scope>NUCLEOTIDE SEQUENCE</scope>
    <source>
        <strain evidence="4">DSM 15053</strain>
    </source>
</reference>
<dbReference type="PROSITE" id="PS50887">
    <property type="entry name" value="GGDEF"/>
    <property type="match status" value="2"/>
</dbReference>
<dbReference type="PANTHER" id="PTHR44757:SF2">
    <property type="entry name" value="BIOFILM ARCHITECTURE MAINTENANCE PROTEIN MBAA"/>
    <property type="match status" value="1"/>
</dbReference>
<dbReference type="SMART" id="SM00267">
    <property type="entry name" value="GGDEF"/>
    <property type="match status" value="2"/>
</dbReference>
<keyword evidence="5" id="KW-1185">Reference proteome</keyword>
<evidence type="ECO:0000313" key="4">
    <source>
        <dbReference type="EMBL" id="EEG75935.1"/>
    </source>
</evidence>
<dbReference type="InterPro" id="IPR035965">
    <property type="entry name" value="PAS-like_dom_sf"/>
</dbReference>
<dbReference type="eggNOG" id="COG2199">
    <property type="taxonomic scope" value="Bacteria"/>
</dbReference>
<comment type="caution">
    <text evidence="4">The sequence shown here is derived from an EMBL/GenBank/DDBJ whole genome shotgun (WGS) entry which is preliminary data.</text>
</comment>
<dbReference type="PROSITE" id="PS50112">
    <property type="entry name" value="PAS"/>
    <property type="match status" value="1"/>
</dbReference>
<dbReference type="Proteomes" id="UP000004893">
    <property type="component" value="Unassembled WGS sequence"/>
</dbReference>
<dbReference type="Pfam" id="PF13188">
    <property type="entry name" value="PAS_8"/>
    <property type="match status" value="1"/>
</dbReference>
<dbReference type="CDD" id="cd00130">
    <property type="entry name" value="PAS"/>
    <property type="match status" value="1"/>
</dbReference>
<dbReference type="NCBIfam" id="TIGR00254">
    <property type="entry name" value="GGDEF"/>
    <property type="match status" value="2"/>
</dbReference>
<dbReference type="InterPro" id="IPR035919">
    <property type="entry name" value="EAL_sf"/>
</dbReference>
<dbReference type="Pfam" id="PF00563">
    <property type="entry name" value="EAL"/>
    <property type="match status" value="1"/>
</dbReference>
<evidence type="ECO:0000313" key="5">
    <source>
        <dbReference type="Proteomes" id="UP000004893"/>
    </source>
</evidence>
<dbReference type="SMART" id="SM00052">
    <property type="entry name" value="EAL"/>
    <property type="match status" value="1"/>
</dbReference>
<dbReference type="SUPFAM" id="SSF55785">
    <property type="entry name" value="PYP-like sensor domain (PAS domain)"/>
    <property type="match status" value="1"/>
</dbReference>
<feature type="domain" description="PAS" evidence="1">
    <location>
        <begin position="36"/>
        <end position="78"/>
    </location>
</feature>
<feature type="domain" description="EAL" evidence="2">
    <location>
        <begin position="623"/>
        <end position="873"/>
    </location>
</feature>
<organism evidence="4 5">
    <name type="scientific">[Clostridium] hylemonae DSM 15053</name>
    <dbReference type="NCBI Taxonomy" id="553973"/>
    <lineage>
        <taxon>Bacteria</taxon>
        <taxon>Bacillati</taxon>
        <taxon>Bacillota</taxon>
        <taxon>Clostridia</taxon>
        <taxon>Lachnospirales</taxon>
        <taxon>Lachnospiraceae</taxon>
    </lineage>
</organism>
<evidence type="ECO:0000259" key="2">
    <source>
        <dbReference type="PROSITE" id="PS50883"/>
    </source>
</evidence>
<reference evidence="4" key="1">
    <citation type="submission" date="2009-02" db="EMBL/GenBank/DDBJ databases">
        <authorList>
            <person name="Fulton L."/>
            <person name="Clifton S."/>
            <person name="Fulton B."/>
            <person name="Xu J."/>
            <person name="Minx P."/>
            <person name="Pepin K.H."/>
            <person name="Johnson M."/>
            <person name="Bhonagiri V."/>
            <person name="Nash W.E."/>
            <person name="Mardis E.R."/>
            <person name="Wilson R.K."/>
        </authorList>
    </citation>
    <scope>NUCLEOTIDE SEQUENCE [LARGE SCALE GENOMIC DNA]</scope>
    <source>
        <strain evidence="4">DSM 15053</strain>
    </source>
</reference>
<evidence type="ECO:0000259" key="1">
    <source>
        <dbReference type="PROSITE" id="PS50112"/>
    </source>
</evidence>
<dbReference type="AlphaFoldDB" id="C0BVV6"/>
<dbReference type="InterPro" id="IPR000160">
    <property type="entry name" value="GGDEF_dom"/>
</dbReference>
<dbReference type="InterPro" id="IPR043128">
    <property type="entry name" value="Rev_trsase/Diguanyl_cyclase"/>
</dbReference>
<name>C0BVV6_9FIRM</name>
<dbReference type="NCBIfam" id="TIGR00229">
    <property type="entry name" value="sensory_box"/>
    <property type="match status" value="1"/>
</dbReference>
<sequence length="873" mass="100849">MRAVSTCIKDAEGLQYNQHTEEFRRGKIMAADNIFANELMRNILNRLYTNIFVTDAETDEIIYMNDVMKETFGLEHPEGHPCWQVLQKDMKARCGFCRIGELLGEKDRKLCIWDEKNVLSGRVYRNYDSLIELGGKTYHIQNSMDITNRMTFSDTANIDELTELWNRRAGKEKLRQLLEQAKKEKKTTVVALFDINELKSVNDRFGHLEGDRFLRYAATAVREVLREKDLALRLSGDEFVVAFYAESSEEADANMHRIQDGLKEMEKQYGLSYRMGFSYGLMEVYPEDSYTVTQIIAKADSQMYIQKRRYHIEQAKQRLRDIDYGRDTVFQYDKDHLYTALTASTDDYIFVGNMKTGVFMYPPAMVREFGLPGPVLENAAAFWGELIHPHDESRFLESNQEIADGRTEYHNIEYRARNVRGEWIWLRCRGKMVRDVQGMPELFAGFITNLGRREQIDHMTGLYNRFKFEGAVKKHLVSRTVSHVGIMILDMDTFKDINDLYNRSFGDEILRMTAEKIRSVLPENASAYRLDGDEFGIVLLNGEKKAYDKLYTDIQEELERQKEWNGRKYHCTVSAGYAVYPEDADNYLDLIKYSDYALEESKRQGKNRLTVFTRDIIFERTRRLKLTELLRECVGRGFAGFDVYYQPQVESATGRLYGAEALARWNCPDYGNISPVEFIPLLEKSGLIVEFGRWVFRQAVLQCREWRKRCPDFNISINLSYVQVIQDDVVGFVESVLSETGLKPQAVTLELTESYLAKEDKLVKDCMESLKDQGLLIAMDDFGSGYSSLKSLKTIPANIVKIDREFTAGITSDAFNMSFIRAITELCHKVGKTVCLEGVETEEEYRMVSGSGLELIQGYYFGKPVKAEEFPIA</sequence>
<dbReference type="Gene3D" id="3.20.20.450">
    <property type="entry name" value="EAL domain"/>
    <property type="match status" value="1"/>
</dbReference>